<dbReference type="EMBL" id="CM035420">
    <property type="protein sequence ID" value="KAH7404396.1"/>
    <property type="molecule type" value="Genomic_DNA"/>
</dbReference>
<keyword evidence="9" id="KW-0862">Zinc</keyword>
<keyword evidence="15" id="KW-1185">Reference proteome</keyword>
<comment type="catalytic activity">
    <reaction evidence="1">
        <text>S-ubiquitinyl-[E2 ubiquitin-conjugating enzyme]-L-cysteine + [acceptor protein]-L-lysine = [E2 ubiquitin-conjugating enzyme]-L-cysteine + N(6)-ubiquitinyl-[acceptor protein]-L-lysine.</text>
        <dbReference type="EC" id="2.3.2.27"/>
    </reaction>
</comment>
<evidence type="ECO:0000256" key="1">
    <source>
        <dbReference type="ARBA" id="ARBA00000900"/>
    </source>
</evidence>
<dbReference type="AlphaFoldDB" id="A0A8T2T3H2"/>
<organism evidence="14 15">
    <name type="scientific">Ceratopteris richardii</name>
    <name type="common">Triangle waterfern</name>
    <dbReference type="NCBI Taxonomy" id="49495"/>
    <lineage>
        <taxon>Eukaryota</taxon>
        <taxon>Viridiplantae</taxon>
        <taxon>Streptophyta</taxon>
        <taxon>Embryophyta</taxon>
        <taxon>Tracheophyta</taxon>
        <taxon>Polypodiopsida</taxon>
        <taxon>Polypodiidae</taxon>
        <taxon>Polypodiales</taxon>
        <taxon>Pteridineae</taxon>
        <taxon>Pteridaceae</taxon>
        <taxon>Parkerioideae</taxon>
        <taxon>Ceratopteris</taxon>
    </lineage>
</organism>
<dbReference type="Proteomes" id="UP000825935">
    <property type="component" value="Chromosome 15"/>
</dbReference>
<evidence type="ECO:0000256" key="7">
    <source>
        <dbReference type="ARBA" id="ARBA00022771"/>
    </source>
</evidence>
<dbReference type="GO" id="GO:0016567">
    <property type="term" value="P:protein ubiquitination"/>
    <property type="evidence" value="ECO:0007669"/>
    <property type="project" value="TreeGrafter"/>
</dbReference>
<keyword evidence="7" id="KW-0863">Zinc-finger</keyword>
<sequence length="207" mass="23362">MSRTDQQRTISTSDGAMDSSPLLNNTEEPSAGTAPSASRVSSRRGRLSRIFQIIIGGGTRRIMREPSVLVREAAAEQLEKRQTDWSYSRPIVVLDFLWNVAFINVTVVVLILSRAEKPINPLRLWIGVYAAQCCIHMVCVWVEYCQRRQRYRRQRGTGSSLRETSISTSNGSHSNQGLDQIFEQISSSDLSAFKRLESANTSFSFIW</sequence>
<comment type="subcellular location">
    <subcellularLocation>
        <location evidence="2">Membrane</location>
        <topology evidence="2">Multi-pass membrane protein</topology>
    </subcellularLocation>
</comment>
<name>A0A8T2T3H2_CERRI</name>
<feature type="region of interest" description="Disordered" evidence="12">
    <location>
        <begin position="1"/>
        <end position="41"/>
    </location>
</feature>
<keyword evidence="10 13" id="KW-1133">Transmembrane helix</keyword>
<gene>
    <name evidence="14" type="ORF">KP509_15G023300</name>
</gene>
<evidence type="ECO:0000256" key="9">
    <source>
        <dbReference type="ARBA" id="ARBA00022833"/>
    </source>
</evidence>
<evidence type="ECO:0000256" key="6">
    <source>
        <dbReference type="ARBA" id="ARBA00022723"/>
    </source>
</evidence>
<protein>
    <recommendedName>
        <fullName evidence="3">RING-type E3 ubiquitin transferase</fullName>
        <ecNumber evidence="3">2.3.2.27</ecNumber>
    </recommendedName>
</protein>
<evidence type="ECO:0000256" key="10">
    <source>
        <dbReference type="ARBA" id="ARBA00022989"/>
    </source>
</evidence>
<dbReference type="GO" id="GO:0000325">
    <property type="term" value="C:plant-type vacuole"/>
    <property type="evidence" value="ECO:0007669"/>
    <property type="project" value="TreeGrafter"/>
</dbReference>
<evidence type="ECO:0000256" key="11">
    <source>
        <dbReference type="ARBA" id="ARBA00023136"/>
    </source>
</evidence>
<evidence type="ECO:0000256" key="13">
    <source>
        <dbReference type="SAM" id="Phobius"/>
    </source>
</evidence>
<feature type="transmembrane region" description="Helical" evidence="13">
    <location>
        <begin position="91"/>
        <end position="112"/>
    </location>
</feature>
<keyword evidence="11 13" id="KW-0472">Membrane</keyword>
<keyword evidence="8" id="KW-0833">Ubl conjugation pathway</keyword>
<dbReference type="OMA" id="WNVAFIN"/>
<evidence type="ECO:0000313" key="14">
    <source>
        <dbReference type="EMBL" id="KAH7404396.1"/>
    </source>
</evidence>
<evidence type="ECO:0000256" key="8">
    <source>
        <dbReference type="ARBA" id="ARBA00022786"/>
    </source>
</evidence>
<evidence type="ECO:0000256" key="12">
    <source>
        <dbReference type="SAM" id="MobiDB-lite"/>
    </source>
</evidence>
<keyword evidence="6" id="KW-0479">Metal-binding</keyword>
<accession>A0A8T2T3H2</accession>
<dbReference type="OrthoDB" id="1936442at2759"/>
<evidence type="ECO:0000256" key="4">
    <source>
        <dbReference type="ARBA" id="ARBA00022679"/>
    </source>
</evidence>
<dbReference type="GO" id="GO:0061630">
    <property type="term" value="F:ubiquitin protein ligase activity"/>
    <property type="evidence" value="ECO:0007669"/>
    <property type="project" value="UniProtKB-EC"/>
</dbReference>
<dbReference type="EC" id="2.3.2.27" evidence="3"/>
<evidence type="ECO:0000256" key="3">
    <source>
        <dbReference type="ARBA" id="ARBA00012483"/>
    </source>
</evidence>
<keyword evidence="4" id="KW-0808">Transferase</keyword>
<keyword evidence="5 13" id="KW-0812">Transmembrane</keyword>
<dbReference type="PANTHER" id="PTHR45977:SF28">
    <property type="entry name" value="OS02G0674700 PROTEIN"/>
    <property type="match status" value="1"/>
</dbReference>
<feature type="compositionally biased region" description="Polar residues" evidence="12">
    <location>
        <begin position="1"/>
        <end position="14"/>
    </location>
</feature>
<dbReference type="GO" id="GO:0006511">
    <property type="term" value="P:ubiquitin-dependent protein catabolic process"/>
    <property type="evidence" value="ECO:0007669"/>
    <property type="project" value="TreeGrafter"/>
</dbReference>
<dbReference type="PANTHER" id="PTHR45977">
    <property type="entry name" value="TARGET OF ERK KINASE MPK-1"/>
    <property type="match status" value="1"/>
</dbReference>
<reference evidence="14" key="1">
    <citation type="submission" date="2021-08" db="EMBL/GenBank/DDBJ databases">
        <title>WGS assembly of Ceratopteris richardii.</title>
        <authorList>
            <person name="Marchant D.B."/>
            <person name="Chen G."/>
            <person name="Jenkins J."/>
            <person name="Shu S."/>
            <person name="Leebens-Mack J."/>
            <person name="Grimwood J."/>
            <person name="Schmutz J."/>
            <person name="Soltis P."/>
            <person name="Soltis D."/>
            <person name="Chen Z.-H."/>
        </authorList>
    </citation>
    <scope>NUCLEOTIDE SEQUENCE</scope>
    <source>
        <strain evidence="14">Whitten #5841</strain>
        <tissue evidence="14">Leaf</tissue>
    </source>
</reference>
<feature type="non-terminal residue" evidence="14">
    <location>
        <position position="207"/>
    </location>
</feature>
<feature type="transmembrane region" description="Helical" evidence="13">
    <location>
        <begin position="124"/>
        <end position="145"/>
    </location>
</feature>
<dbReference type="GO" id="GO:0016020">
    <property type="term" value="C:membrane"/>
    <property type="evidence" value="ECO:0007669"/>
    <property type="project" value="UniProtKB-SubCell"/>
</dbReference>
<evidence type="ECO:0000313" key="15">
    <source>
        <dbReference type="Proteomes" id="UP000825935"/>
    </source>
</evidence>
<dbReference type="GO" id="GO:0008270">
    <property type="term" value="F:zinc ion binding"/>
    <property type="evidence" value="ECO:0007669"/>
    <property type="project" value="UniProtKB-KW"/>
</dbReference>
<comment type="caution">
    <text evidence="14">The sequence shown here is derived from an EMBL/GenBank/DDBJ whole genome shotgun (WGS) entry which is preliminary data.</text>
</comment>
<evidence type="ECO:0000256" key="2">
    <source>
        <dbReference type="ARBA" id="ARBA00004141"/>
    </source>
</evidence>
<evidence type="ECO:0000256" key="5">
    <source>
        <dbReference type="ARBA" id="ARBA00022692"/>
    </source>
</evidence>
<proteinExistence type="predicted"/>